<dbReference type="InterPro" id="IPR009057">
    <property type="entry name" value="Homeodomain-like_sf"/>
</dbReference>
<dbReference type="Gene3D" id="1.10.10.60">
    <property type="entry name" value="Homeodomain-like"/>
    <property type="match status" value="2"/>
</dbReference>
<proteinExistence type="predicted"/>
<name>A0ABV4KL32_9VIBR</name>
<evidence type="ECO:0000256" key="2">
    <source>
        <dbReference type="ARBA" id="ARBA00023125"/>
    </source>
</evidence>
<dbReference type="PRINTS" id="PR00032">
    <property type="entry name" value="HTHARAC"/>
</dbReference>
<dbReference type="EMBL" id="JBGOOL010000018">
    <property type="protein sequence ID" value="MEZ8053153.1"/>
    <property type="molecule type" value="Genomic_DNA"/>
</dbReference>
<dbReference type="PROSITE" id="PS01124">
    <property type="entry name" value="HTH_ARAC_FAMILY_2"/>
    <property type="match status" value="1"/>
</dbReference>
<dbReference type="PANTHER" id="PTHR43280">
    <property type="entry name" value="ARAC-FAMILY TRANSCRIPTIONAL REGULATOR"/>
    <property type="match status" value="1"/>
</dbReference>
<keyword evidence="3" id="KW-0804">Transcription</keyword>
<dbReference type="InterPro" id="IPR018060">
    <property type="entry name" value="HTH_AraC"/>
</dbReference>
<keyword evidence="6" id="KW-1185">Reference proteome</keyword>
<evidence type="ECO:0000313" key="6">
    <source>
        <dbReference type="Proteomes" id="UP001569175"/>
    </source>
</evidence>
<comment type="caution">
    <text evidence="5">The sequence shown here is derived from an EMBL/GenBank/DDBJ whole genome shotgun (WGS) entry which is preliminary data.</text>
</comment>
<gene>
    <name evidence="5" type="ORF">ACED57_08310</name>
</gene>
<dbReference type="SMART" id="SM00342">
    <property type="entry name" value="HTH_ARAC"/>
    <property type="match status" value="1"/>
</dbReference>
<evidence type="ECO:0000259" key="4">
    <source>
        <dbReference type="PROSITE" id="PS01124"/>
    </source>
</evidence>
<dbReference type="SUPFAM" id="SSF46689">
    <property type="entry name" value="Homeodomain-like"/>
    <property type="match status" value="2"/>
</dbReference>
<dbReference type="InterPro" id="IPR020449">
    <property type="entry name" value="Tscrpt_reg_AraC-type_HTH"/>
</dbReference>
<organism evidence="5 6">
    <name type="scientific">Vibrio atlanticus</name>
    <dbReference type="NCBI Taxonomy" id="693153"/>
    <lineage>
        <taxon>Bacteria</taxon>
        <taxon>Pseudomonadati</taxon>
        <taxon>Pseudomonadota</taxon>
        <taxon>Gammaproteobacteria</taxon>
        <taxon>Vibrionales</taxon>
        <taxon>Vibrionaceae</taxon>
        <taxon>Vibrio</taxon>
    </lineage>
</organism>
<keyword evidence="1" id="KW-0805">Transcription regulation</keyword>
<reference evidence="5 6" key="1">
    <citation type="submission" date="2024-06" db="EMBL/GenBank/DDBJ databases">
        <authorList>
            <person name="Steensen K."/>
            <person name="Seneca J."/>
            <person name="Bartlau N."/>
            <person name="Yu A.X."/>
            <person name="Polz M.F."/>
        </authorList>
    </citation>
    <scope>NUCLEOTIDE SEQUENCE [LARGE SCALE GENOMIC DNA]</scope>
    <source>
        <strain evidence="5 6">1F9</strain>
    </source>
</reference>
<dbReference type="Pfam" id="PF12833">
    <property type="entry name" value="HTH_18"/>
    <property type="match status" value="1"/>
</dbReference>
<keyword evidence="2" id="KW-0238">DNA-binding</keyword>
<feature type="domain" description="HTH araC/xylS-type" evidence="4">
    <location>
        <begin position="182"/>
        <end position="280"/>
    </location>
</feature>
<protein>
    <submittedName>
        <fullName evidence="5">Helix-turn-helix transcriptional regulator</fullName>
    </submittedName>
</protein>
<dbReference type="RefSeq" id="WP_050632932.1">
    <property type="nucleotide sequence ID" value="NZ_JBFRME010000075.1"/>
</dbReference>
<sequence length="284" mass="32967">MRPIPTKSLIRPGYSWRHHLDDSPLELLKAHFHSEFEFLLLDHYQGVIRIGSVDIDVTSCSLFLIPPELPHDLRGLVANSKKLPPERYSLWVDKEWVSNMLMHCKEMRKLSSILGDGLSIQFSRSTAVEVKTVINQIDYKTSSLEQLSVLFRVFSVVTQDKNPVTLGSSEHVKFESEKDRIEALSEYLNQHYAQDISLHDLSQHIFCCERTVNRIFIRHFGETFSQRLKKIRLSHAARLLETSSLKVSHICQMVGYNNPSNFNRLFKSYKGITPREYRDKFSSK</sequence>
<evidence type="ECO:0000313" key="5">
    <source>
        <dbReference type="EMBL" id="MEZ8053153.1"/>
    </source>
</evidence>
<dbReference type="PANTHER" id="PTHR43280:SF27">
    <property type="entry name" value="TRANSCRIPTIONAL REGULATOR MTLR"/>
    <property type="match status" value="1"/>
</dbReference>
<evidence type="ECO:0000256" key="3">
    <source>
        <dbReference type="ARBA" id="ARBA00023163"/>
    </source>
</evidence>
<evidence type="ECO:0000256" key="1">
    <source>
        <dbReference type="ARBA" id="ARBA00023015"/>
    </source>
</evidence>
<accession>A0ABV4KL32</accession>
<dbReference type="Proteomes" id="UP001569175">
    <property type="component" value="Unassembled WGS sequence"/>
</dbReference>